<comment type="caution">
    <text evidence="2">The sequence shown here is derived from an EMBL/GenBank/DDBJ whole genome shotgun (WGS) entry which is preliminary data.</text>
</comment>
<feature type="transmembrane region" description="Helical" evidence="1">
    <location>
        <begin position="36"/>
        <end position="56"/>
    </location>
</feature>
<evidence type="ECO:0000313" key="2">
    <source>
        <dbReference type="EMBL" id="MPN51937.1"/>
    </source>
</evidence>
<sequence length="83" mass="9302">MDVVLAHHLHHALDGLAEERVVDVRYDNADDVVDHLVVFALGLLWCFVAELFCRIVNSGSLVLRHIAGVVEHAGHRRNGYVCF</sequence>
<reference evidence="2" key="1">
    <citation type="submission" date="2019-08" db="EMBL/GenBank/DDBJ databases">
        <authorList>
            <person name="Kucharzyk K."/>
            <person name="Murdoch R.W."/>
            <person name="Higgins S."/>
            <person name="Loffler F."/>
        </authorList>
    </citation>
    <scope>NUCLEOTIDE SEQUENCE</scope>
</reference>
<keyword evidence="1" id="KW-0472">Membrane</keyword>
<organism evidence="2">
    <name type="scientific">bioreactor metagenome</name>
    <dbReference type="NCBI Taxonomy" id="1076179"/>
    <lineage>
        <taxon>unclassified sequences</taxon>
        <taxon>metagenomes</taxon>
        <taxon>ecological metagenomes</taxon>
    </lineage>
</organism>
<dbReference type="AlphaFoldDB" id="A0A645IKY9"/>
<dbReference type="EMBL" id="VSSQ01117543">
    <property type="protein sequence ID" value="MPN51937.1"/>
    <property type="molecule type" value="Genomic_DNA"/>
</dbReference>
<gene>
    <name evidence="2" type="ORF">SDC9_199588</name>
</gene>
<keyword evidence="1" id="KW-0812">Transmembrane</keyword>
<protein>
    <submittedName>
        <fullName evidence="2">Uncharacterized protein</fullName>
    </submittedName>
</protein>
<evidence type="ECO:0000256" key="1">
    <source>
        <dbReference type="SAM" id="Phobius"/>
    </source>
</evidence>
<name>A0A645IKY9_9ZZZZ</name>
<keyword evidence="1" id="KW-1133">Transmembrane helix</keyword>
<proteinExistence type="predicted"/>
<accession>A0A645IKY9</accession>